<dbReference type="Gene3D" id="3.30.63.10">
    <property type="entry name" value="Guanylate Kinase phosphate binding domain"/>
    <property type="match status" value="1"/>
</dbReference>
<evidence type="ECO:0000313" key="12">
    <source>
        <dbReference type="EMBL" id="WKW12258.1"/>
    </source>
</evidence>
<sequence length="214" mass="23949">MTRQPFPLVLSAPSGAGKTTIARMLLKRRSDVGYSVSCTTRAPRPGEVDGVDYHFLTPEQFDAAVERGEFAEWAEVHGRKYGTLVREVKAVMDRGQHVMLDIDVQGARQVVQRFLDAVTVFVVPPSAEALVARLAGRNTESTEMLALRLRNAIQELEEAERYQHVVVNDNLEDAVARVSALIDEETLKRERLPALGKDVDRVVTRIQQELMARI</sequence>
<accession>A0AA49JV87</accession>
<protein>
    <recommendedName>
        <fullName evidence="3 9">Guanylate kinase</fullName>
        <ecNumber evidence="2 9">2.7.4.8</ecNumber>
    </recommendedName>
    <alternativeName>
        <fullName evidence="8 9">GMP kinase</fullName>
    </alternativeName>
</protein>
<dbReference type="AlphaFoldDB" id="A0AA49JV87"/>
<evidence type="ECO:0000256" key="2">
    <source>
        <dbReference type="ARBA" id="ARBA00012961"/>
    </source>
</evidence>
<dbReference type="Gene3D" id="3.40.50.300">
    <property type="entry name" value="P-loop containing nucleotide triphosphate hydrolases"/>
    <property type="match status" value="1"/>
</dbReference>
<dbReference type="EMBL" id="CP130613">
    <property type="protein sequence ID" value="WKW15166.1"/>
    <property type="molecule type" value="Genomic_DNA"/>
</dbReference>
<reference evidence="12" key="1">
    <citation type="submission" date="2023-07" db="EMBL/GenBank/DDBJ databases">
        <authorList>
            <person name="Haufschild T."/>
            <person name="Kallscheuer N."/>
            <person name="Hammer J."/>
            <person name="Kohn T."/>
            <person name="Kabuu M."/>
            <person name="Jogler M."/>
            <person name="Wohfarth N."/>
            <person name="Heuer A."/>
            <person name="Rohde M."/>
            <person name="van Teeseling M.C.F."/>
            <person name="Jogler C."/>
        </authorList>
    </citation>
    <scope>NUCLEOTIDE SEQUENCE</scope>
    <source>
        <strain evidence="12">Strain 138</strain>
        <strain evidence="13">Strain 318</strain>
    </source>
</reference>
<dbReference type="NCBIfam" id="TIGR03263">
    <property type="entry name" value="guanyl_kin"/>
    <property type="match status" value="1"/>
</dbReference>
<feature type="binding site" evidence="9">
    <location>
        <begin position="12"/>
        <end position="19"/>
    </location>
    <ligand>
        <name>ATP</name>
        <dbReference type="ChEBI" id="CHEBI:30616"/>
    </ligand>
</feature>
<evidence type="ECO:0000313" key="13">
    <source>
        <dbReference type="EMBL" id="WKW15166.1"/>
    </source>
</evidence>
<keyword evidence="9" id="KW-0963">Cytoplasm</keyword>
<dbReference type="GO" id="GO:0005829">
    <property type="term" value="C:cytosol"/>
    <property type="evidence" value="ECO:0007669"/>
    <property type="project" value="TreeGrafter"/>
</dbReference>
<dbReference type="CDD" id="cd00071">
    <property type="entry name" value="GMPK"/>
    <property type="match status" value="1"/>
</dbReference>
<dbReference type="SMART" id="SM00072">
    <property type="entry name" value="GuKc"/>
    <property type="match status" value="1"/>
</dbReference>
<dbReference type="SUPFAM" id="SSF52540">
    <property type="entry name" value="P-loop containing nucleoside triphosphate hydrolases"/>
    <property type="match status" value="1"/>
</dbReference>
<dbReference type="GO" id="GO:0005524">
    <property type="term" value="F:ATP binding"/>
    <property type="evidence" value="ECO:0007669"/>
    <property type="project" value="UniProtKB-UniRule"/>
</dbReference>
<organism evidence="12">
    <name type="scientific">Pseudogemmatithrix spongiicola</name>
    <dbReference type="NCBI Taxonomy" id="3062599"/>
    <lineage>
        <taxon>Bacteria</taxon>
        <taxon>Pseudomonadati</taxon>
        <taxon>Gemmatimonadota</taxon>
        <taxon>Gemmatimonadia</taxon>
        <taxon>Gemmatimonadales</taxon>
        <taxon>Gemmatimonadaceae</taxon>
        <taxon>Pseudogemmatithrix</taxon>
    </lineage>
</organism>
<dbReference type="InterPro" id="IPR017665">
    <property type="entry name" value="Guanylate_kinase"/>
</dbReference>
<comment type="subcellular location">
    <subcellularLocation>
        <location evidence="9">Cytoplasm</location>
    </subcellularLocation>
</comment>
<feature type="coiled-coil region" evidence="10">
    <location>
        <begin position="139"/>
        <end position="188"/>
    </location>
</feature>
<dbReference type="EC" id="2.7.4.8" evidence="2 9"/>
<evidence type="ECO:0000256" key="5">
    <source>
        <dbReference type="ARBA" id="ARBA00022741"/>
    </source>
</evidence>
<keyword evidence="14" id="KW-1185">Reference proteome</keyword>
<dbReference type="InterPro" id="IPR008145">
    <property type="entry name" value="GK/Ca_channel_bsu"/>
</dbReference>
<evidence type="ECO:0000256" key="7">
    <source>
        <dbReference type="ARBA" id="ARBA00022840"/>
    </source>
</evidence>
<evidence type="ECO:0000259" key="11">
    <source>
        <dbReference type="PROSITE" id="PS50052"/>
    </source>
</evidence>
<evidence type="ECO:0000256" key="10">
    <source>
        <dbReference type="SAM" id="Coils"/>
    </source>
</evidence>
<dbReference type="EMBL" id="CP130612">
    <property type="protein sequence ID" value="WKW12258.1"/>
    <property type="molecule type" value="Genomic_DNA"/>
</dbReference>
<evidence type="ECO:0000313" key="14">
    <source>
        <dbReference type="Proteomes" id="UP001229955"/>
    </source>
</evidence>
<feature type="domain" description="Guanylate kinase-like" evidence="11">
    <location>
        <begin position="5"/>
        <end position="183"/>
    </location>
</feature>
<dbReference type="Pfam" id="PF00625">
    <property type="entry name" value="Guanylate_kin"/>
    <property type="match status" value="1"/>
</dbReference>
<evidence type="ECO:0000256" key="6">
    <source>
        <dbReference type="ARBA" id="ARBA00022777"/>
    </source>
</evidence>
<dbReference type="KEGG" id="pspc:Strain318_001541"/>
<dbReference type="PROSITE" id="PS50052">
    <property type="entry name" value="GUANYLATE_KINASE_2"/>
    <property type="match status" value="1"/>
</dbReference>
<keyword evidence="5 9" id="KW-0547">Nucleotide-binding</keyword>
<keyword evidence="6 9" id="KW-0418">Kinase</keyword>
<gene>
    <name evidence="9 12" type="primary">gmk</name>
    <name evidence="12" type="ORF">Strain138_001541</name>
    <name evidence="13" type="ORF">Strain318_001541</name>
</gene>
<dbReference type="Proteomes" id="UP001229955">
    <property type="component" value="Chromosome"/>
</dbReference>
<proteinExistence type="inferred from homology"/>
<name>A0AA49JV87_9BACT</name>
<dbReference type="HAMAP" id="MF_00328">
    <property type="entry name" value="Guanylate_kinase"/>
    <property type="match status" value="1"/>
</dbReference>
<comment type="similarity">
    <text evidence="1 9">Belongs to the guanylate kinase family.</text>
</comment>
<dbReference type="InterPro" id="IPR020590">
    <property type="entry name" value="Guanylate_kinase_CS"/>
</dbReference>
<dbReference type="InterPro" id="IPR008144">
    <property type="entry name" value="Guanylate_kin-like_dom"/>
</dbReference>
<evidence type="ECO:0000256" key="4">
    <source>
        <dbReference type="ARBA" id="ARBA00022679"/>
    </source>
</evidence>
<dbReference type="RefSeq" id="WP_367885135.1">
    <property type="nucleotide sequence ID" value="NZ_CP130612.1"/>
</dbReference>
<comment type="catalytic activity">
    <reaction evidence="9">
        <text>GMP + ATP = GDP + ADP</text>
        <dbReference type="Rhea" id="RHEA:20780"/>
        <dbReference type="ChEBI" id="CHEBI:30616"/>
        <dbReference type="ChEBI" id="CHEBI:58115"/>
        <dbReference type="ChEBI" id="CHEBI:58189"/>
        <dbReference type="ChEBI" id="CHEBI:456216"/>
        <dbReference type="EC" id="2.7.4.8"/>
    </reaction>
</comment>
<keyword evidence="7 9" id="KW-0067">ATP-binding</keyword>
<dbReference type="PANTHER" id="PTHR23117:SF13">
    <property type="entry name" value="GUANYLATE KINASE"/>
    <property type="match status" value="1"/>
</dbReference>
<evidence type="ECO:0000256" key="8">
    <source>
        <dbReference type="ARBA" id="ARBA00030128"/>
    </source>
</evidence>
<comment type="function">
    <text evidence="9">Essential for recycling GMP and indirectly, cGMP.</text>
</comment>
<keyword evidence="4 9" id="KW-0808">Transferase</keyword>
<dbReference type="GO" id="GO:0004385">
    <property type="term" value="F:GMP kinase activity"/>
    <property type="evidence" value="ECO:0007669"/>
    <property type="project" value="UniProtKB-UniRule"/>
</dbReference>
<evidence type="ECO:0000256" key="1">
    <source>
        <dbReference type="ARBA" id="ARBA00005790"/>
    </source>
</evidence>
<evidence type="ECO:0000256" key="9">
    <source>
        <dbReference type="HAMAP-Rule" id="MF_00328"/>
    </source>
</evidence>
<evidence type="ECO:0000256" key="3">
    <source>
        <dbReference type="ARBA" id="ARBA00016296"/>
    </source>
</evidence>
<accession>A0AA49K010</accession>
<dbReference type="PANTHER" id="PTHR23117">
    <property type="entry name" value="GUANYLATE KINASE-RELATED"/>
    <property type="match status" value="1"/>
</dbReference>
<dbReference type="InterPro" id="IPR027417">
    <property type="entry name" value="P-loop_NTPase"/>
</dbReference>
<keyword evidence="10" id="KW-0175">Coiled coil</keyword>
<dbReference type="FunFam" id="3.30.63.10:FF:000002">
    <property type="entry name" value="Guanylate kinase 1"/>
    <property type="match status" value="1"/>
</dbReference>
<dbReference type="PROSITE" id="PS00856">
    <property type="entry name" value="GUANYLATE_KINASE_1"/>
    <property type="match status" value="1"/>
</dbReference>